<organism evidence="2 3">
    <name type="scientific">Streptomyces roseirectus</name>
    <dbReference type="NCBI Taxonomy" id="2768066"/>
    <lineage>
        <taxon>Bacteria</taxon>
        <taxon>Bacillati</taxon>
        <taxon>Actinomycetota</taxon>
        <taxon>Actinomycetes</taxon>
        <taxon>Kitasatosporales</taxon>
        <taxon>Streptomycetaceae</taxon>
        <taxon>Streptomyces</taxon>
    </lineage>
</organism>
<dbReference type="InterPro" id="IPR010982">
    <property type="entry name" value="Lambda_DNA-bd_dom_sf"/>
</dbReference>
<proteinExistence type="predicted"/>
<evidence type="ECO:0000313" key="3">
    <source>
        <dbReference type="Proteomes" id="UP000516052"/>
    </source>
</evidence>
<evidence type="ECO:0000259" key="1">
    <source>
        <dbReference type="PROSITE" id="PS50943"/>
    </source>
</evidence>
<evidence type="ECO:0000313" key="2">
    <source>
        <dbReference type="EMBL" id="QNP71542.1"/>
    </source>
</evidence>
<name>A0A7H0IFH6_9ACTN</name>
<dbReference type="Pfam" id="PF19054">
    <property type="entry name" value="DUF5753"/>
    <property type="match status" value="1"/>
</dbReference>
<dbReference type="Proteomes" id="UP000516052">
    <property type="component" value="Chromosome"/>
</dbReference>
<dbReference type="InterPro" id="IPR001387">
    <property type="entry name" value="Cro/C1-type_HTH"/>
</dbReference>
<dbReference type="CDD" id="cd00093">
    <property type="entry name" value="HTH_XRE"/>
    <property type="match status" value="1"/>
</dbReference>
<dbReference type="KEGG" id="sroi:IAG44_20320"/>
<dbReference type="RefSeq" id="WP_187748511.1">
    <property type="nucleotide sequence ID" value="NZ_CP060828.1"/>
</dbReference>
<dbReference type="EMBL" id="CP060828">
    <property type="protein sequence ID" value="QNP71542.1"/>
    <property type="molecule type" value="Genomic_DNA"/>
</dbReference>
<keyword evidence="3" id="KW-1185">Reference proteome</keyword>
<reference evidence="2 3" key="1">
    <citation type="submission" date="2020-08" db="EMBL/GenBank/DDBJ databases">
        <title>A novel species.</title>
        <authorList>
            <person name="Gao J."/>
        </authorList>
    </citation>
    <scope>NUCLEOTIDE SEQUENCE [LARGE SCALE GENOMIC DNA]</scope>
    <source>
        <strain evidence="2 3">CRXT-G-22</strain>
    </source>
</reference>
<gene>
    <name evidence="2" type="ORF">IAG44_20320</name>
</gene>
<dbReference type="PROSITE" id="PS50943">
    <property type="entry name" value="HTH_CROC1"/>
    <property type="match status" value="1"/>
</dbReference>
<dbReference type="InterPro" id="IPR043917">
    <property type="entry name" value="DUF5753"/>
</dbReference>
<dbReference type="GO" id="GO:0003677">
    <property type="term" value="F:DNA binding"/>
    <property type="evidence" value="ECO:0007669"/>
    <property type="project" value="InterPro"/>
</dbReference>
<sequence length="288" mass="33072">MPDDQKDPIYQGRRLRKRLRAARERTGFTHADVADRLDWSPSKINRIETGKVSLTLTDSRALLALYGIEDEAQVEEITELVRAARRPPWWAGYRGVAAAEFLQYLSFESSAIRIRNFESNLVPGLLQTEEYAREMFNAMGQNSDTEALLALRLERQERVVRTHGAELFFILDEAAVRRILGSAKIMKNQYEKLLALNEMENVTVKVAPFTSGIYPQFRSPYVLFQFPEEEEDLVAYLEKPDGQVLLSERSAFTGAGTPEPSDYLDDFWHVERYVAVDLEEEFLMRGLP</sequence>
<dbReference type="SMART" id="SM00530">
    <property type="entry name" value="HTH_XRE"/>
    <property type="match status" value="1"/>
</dbReference>
<feature type="domain" description="HTH cro/C1-type" evidence="1">
    <location>
        <begin position="19"/>
        <end position="74"/>
    </location>
</feature>
<protein>
    <submittedName>
        <fullName evidence="2">Helix-turn-helix domain-containing protein</fullName>
    </submittedName>
</protein>
<dbReference type="Pfam" id="PF13560">
    <property type="entry name" value="HTH_31"/>
    <property type="match status" value="1"/>
</dbReference>
<dbReference type="SUPFAM" id="SSF47413">
    <property type="entry name" value="lambda repressor-like DNA-binding domains"/>
    <property type="match status" value="1"/>
</dbReference>
<dbReference type="AlphaFoldDB" id="A0A7H0IFH6"/>
<dbReference type="Gene3D" id="1.10.260.40">
    <property type="entry name" value="lambda repressor-like DNA-binding domains"/>
    <property type="match status" value="1"/>
</dbReference>
<accession>A0A7H0IFH6</accession>